<accession>A0A1T4KS61</accession>
<dbReference type="InterPro" id="IPR016024">
    <property type="entry name" value="ARM-type_fold"/>
</dbReference>
<dbReference type="Gene3D" id="1.20.1660.10">
    <property type="entry name" value="Hypothetical protein (EF3068)"/>
    <property type="match status" value="1"/>
</dbReference>
<dbReference type="SUPFAM" id="SSF48371">
    <property type="entry name" value="ARM repeat"/>
    <property type="match status" value="1"/>
</dbReference>
<dbReference type="EMBL" id="FUWO01000005">
    <property type="protein sequence ID" value="SJZ45246.1"/>
    <property type="molecule type" value="Genomic_DNA"/>
</dbReference>
<dbReference type="Proteomes" id="UP000189941">
    <property type="component" value="Unassembled WGS sequence"/>
</dbReference>
<protein>
    <submittedName>
        <fullName evidence="1">DNA-7-methylguanine glycosylase</fullName>
    </submittedName>
</protein>
<dbReference type="Gene3D" id="1.25.40.290">
    <property type="entry name" value="ARM repeat domains"/>
    <property type="match status" value="1"/>
</dbReference>
<sequence length="221" mass="26662">MSSKFEIILTKLKSNANPQKAVEMKQYMRNRFEFLGIQTPLRRELTKEFFKEEKKNKVIDWAFIWECYRSEYREIHYVACDYLQAMSKWLEYDNILELYDLASRHQWWDTIDRLDRIIGNIGLKDKRIDAVMLDWSQSDNFWIRRLAIDHQIGRKDKTNVPLLKQIILNNLGSDEFFINKAIGWSLREYAKTNPQWVKAFLDEHQHQLAPLSYREASKHLN</sequence>
<name>A0A1T4KS61_9LACT</name>
<gene>
    <name evidence="1" type="ORF">SAMN02746011_00837</name>
</gene>
<proteinExistence type="predicted"/>
<organism evidence="1 2">
    <name type="scientific">Globicatella sulfidifaciens DSM 15739</name>
    <dbReference type="NCBI Taxonomy" id="1121925"/>
    <lineage>
        <taxon>Bacteria</taxon>
        <taxon>Bacillati</taxon>
        <taxon>Bacillota</taxon>
        <taxon>Bacilli</taxon>
        <taxon>Lactobacillales</taxon>
        <taxon>Aerococcaceae</taxon>
        <taxon>Globicatella</taxon>
    </lineage>
</organism>
<dbReference type="PANTHER" id="PTHR34070:SF1">
    <property type="entry name" value="DNA ALKYLATION REPAIR PROTEIN"/>
    <property type="match status" value="1"/>
</dbReference>
<keyword evidence="2" id="KW-1185">Reference proteome</keyword>
<dbReference type="STRING" id="1121925.SAMN02746011_00837"/>
<evidence type="ECO:0000313" key="1">
    <source>
        <dbReference type="EMBL" id="SJZ45246.1"/>
    </source>
</evidence>
<dbReference type="OrthoDB" id="9775346at2"/>
<dbReference type="InterPro" id="IPR014825">
    <property type="entry name" value="DNA_alkylation"/>
</dbReference>
<dbReference type="CDD" id="cd07064">
    <property type="entry name" value="AlkD_like_1"/>
    <property type="match status" value="1"/>
</dbReference>
<dbReference type="RefSeq" id="WP_078755630.1">
    <property type="nucleotide sequence ID" value="NZ_FUWO01000005.1"/>
</dbReference>
<dbReference type="AlphaFoldDB" id="A0A1T4KS61"/>
<evidence type="ECO:0000313" key="2">
    <source>
        <dbReference type="Proteomes" id="UP000189941"/>
    </source>
</evidence>
<dbReference type="Pfam" id="PF08713">
    <property type="entry name" value="DNA_alkylation"/>
    <property type="match status" value="1"/>
</dbReference>
<dbReference type="PANTHER" id="PTHR34070">
    <property type="entry name" value="ARMADILLO-TYPE FOLD"/>
    <property type="match status" value="1"/>
</dbReference>
<reference evidence="2" key="1">
    <citation type="submission" date="2017-02" db="EMBL/GenBank/DDBJ databases">
        <authorList>
            <person name="Varghese N."/>
            <person name="Submissions S."/>
        </authorList>
    </citation>
    <scope>NUCLEOTIDE SEQUENCE [LARGE SCALE GENOMIC DNA]</scope>
    <source>
        <strain evidence="2">DSM 15739</strain>
    </source>
</reference>